<protein>
    <recommendedName>
        <fullName evidence="9">Protein Wnt</fullName>
    </recommendedName>
</protein>
<sequence length="340" mass="37572">MNVHNNRVGRRVAANTMRTECKCHGVSGSCVTKTCWKVVNRLSNITTLLRKKYTNAQQVIVKPNSNALIIQSMISSGRGRTERYLSEAKANKMLSLVLSACLVGLLSAATYSDDVARNKMLHLAAAAYSDNPQLCLTNKFTNAVLKKNYHIGCDFENVDTCSGYLATLNGDKAILLVFRGTQGFLQLILEADKSVLEEHVDWVGGGKVSKYFSSAFMAVWNHGMKDDYLTLRSQYPGYQVWVTGHSLGAAMANLAASYLIANKLADAANMQVVTFGEAFGYRHQQYEVFYHNDMRPGAAYKVCQGDEDNSCSDGLLIAASIPDHVTYFQHNIMAWGTFEL</sequence>
<dbReference type="Gene3D" id="3.40.50.1820">
    <property type="entry name" value="alpha/beta hydrolase"/>
    <property type="match status" value="2"/>
</dbReference>
<keyword evidence="6 9" id="KW-0879">Wnt signaling pathway</keyword>
<dbReference type="InterPro" id="IPR029058">
    <property type="entry name" value="AB_hydrolase_fold"/>
</dbReference>
<dbReference type="OrthoDB" id="5945655at2759"/>
<dbReference type="PANTHER" id="PTHR45908">
    <property type="entry name" value="PROTEIN CBG11750-RELATED"/>
    <property type="match status" value="1"/>
</dbReference>
<keyword evidence="7" id="KW-1015">Disulfide bond</keyword>
<dbReference type="InterPro" id="IPR002921">
    <property type="entry name" value="Fungal_lipase-type"/>
</dbReference>
<feature type="domain" description="Fungal lipase-type" evidence="11">
    <location>
        <begin position="176"/>
        <end position="278"/>
    </location>
</feature>
<keyword evidence="10" id="KW-0812">Transmembrane</keyword>
<organism evidence="12 13">
    <name type="scientific">Diploscapter pachys</name>
    <dbReference type="NCBI Taxonomy" id="2018661"/>
    <lineage>
        <taxon>Eukaryota</taxon>
        <taxon>Metazoa</taxon>
        <taxon>Ecdysozoa</taxon>
        <taxon>Nematoda</taxon>
        <taxon>Chromadorea</taxon>
        <taxon>Rhabditida</taxon>
        <taxon>Rhabditina</taxon>
        <taxon>Rhabditomorpha</taxon>
        <taxon>Rhabditoidea</taxon>
        <taxon>Rhabditidae</taxon>
        <taxon>Diploscapter</taxon>
    </lineage>
</organism>
<comment type="caution">
    <text evidence="12">The sequence shown here is derived from an EMBL/GenBank/DDBJ whole genome shotgun (WGS) entry which is preliminary data.</text>
</comment>
<dbReference type="CDD" id="cd00519">
    <property type="entry name" value="Lipase_3"/>
    <property type="match status" value="1"/>
</dbReference>
<keyword evidence="10" id="KW-1133">Transmembrane helix</keyword>
<dbReference type="SUPFAM" id="SSF53474">
    <property type="entry name" value="alpha/beta-Hydrolases"/>
    <property type="match status" value="1"/>
</dbReference>
<keyword evidence="3 9" id="KW-0217">Developmental protein</keyword>
<evidence type="ECO:0000256" key="1">
    <source>
        <dbReference type="ARBA" id="ARBA00004498"/>
    </source>
</evidence>
<keyword evidence="5" id="KW-0272">Extracellular matrix</keyword>
<dbReference type="AlphaFoldDB" id="A0A2A2JD02"/>
<evidence type="ECO:0000256" key="2">
    <source>
        <dbReference type="ARBA" id="ARBA00005683"/>
    </source>
</evidence>
<dbReference type="EMBL" id="LIAE01010512">
    <property type="protein sequence ID" value="PAV59630.1"/>
    <property type="molecule type" value="Genomic_DNA"/>
</dbReference>
<dbReference type="PROSITE" id="PS00246">
    <property type="entry name" value="WNT1"/>
    <property type="match status" value="1"/>
</dbReference>
<dbReference type="GO" id="GO:0048699">
    <property type="term" value="P:generation of neurons"/>
    <property type="evidence" value="ECO:0007669"/>
    <property type="project" value="UniProtKB-ARBA"/>
</dbReference>
<dbReference type="GO" id="GO:0016055">
    <property type="term" value="P:Wnt signaling pathway"/>
    <property type="evidence" value="ECO:0007669"/>
    <property type="project" value="UniProtKB-KW"/>
</dbReference>
<evidence type="ECO:0000256" key="7">
    <source>
        <dbReference type="ARBA" id="ARBA00023157"/>
    </source>
</evidence>
<evidence type="ECO:0000256" key="10">
    <source>
        <dbReference type="SAM" id="Phobius"/>
    </source>
</evidence>
<dbReference type="Proteomes" id="UP000218231">
    <property type="component" value="Unassembled WGS sequence"/>
</dbReference>
<keyword evidence="13" id="KW-1185">Reference proteome</keyword>
<evidence type="ECO:0000313" key="13">
    <source>
        <dbReference type="Proteomes" id="UP000218231"/>
    </source>
</evidence>
<evidence type="ECO:0000256" key="8">
    <source>
        <dbReference type="ARBA" id="ARBA00023288"/>
    </source>
</evidence>
<evidence type="ECO:0000256" key="9">
    <source>
        <dbReference type="RuleBase" id="RU003500"/>
    </source>
</evidence>
<evidence type="ECO:0000256" key="3">
    <source>
        <dbReference type="ARBA" id="ARBA00022473"/>
    </source>
</evidence>
<keyword evidence="4" id="KW-0964">Secreted</keyword>
<evidence type="ECO:0000256" key="6">
    <source>
        <dbReference type="ARBA" id="ARBA00022687"/>
    </source>
</evidence>
<comment type="subcellular location">
    <subcellularLocation>
        <location evidence="1 9">Secreted</location>
        <location evidence="1 9">Extracellular space</location>
        <location evidence="1 9">Extracellular matrix</location>
    </subcellularLocation>
</comment>
<comment type="function">
    <text evidence="9">Ligand for members of the frizzled family of seven transmembrane receptors.</text>
</comment>
<dbReference type="GO" id="GO:0005576">
    <property type="term" value="C:extracellular region"/>
    <property type="evidence" value="ECO:0007669"/>
    <property type="project" value="InterPro"/>
</dbReference>
<evidence type="ECO:0000256" key="4">
    <source>
        <dbReference type="ARBA" id="ARBA00022525"/>
    </source>
</evidence>
<dbReference type="PANTHER" id="PTHR45908:SF8">
    <property type="entry name" value="FUNGAL LIPASE-LIKE DOMAIN-CONTAINING PROTEIN"/>
    <property type="match status" value="1"/>
</dbReference>
<evidence type="ECO:0000259" key="11">
    <source>
        <dbReference type="Pfam" id="PF01764"/>
    </source>
</evidence>
<keyword evidence="10" id="KW-0472">Membrane</keyword>
<reference evidence="12 13" key="1">
    <citation type="journal article" date="2017" name="Curr. Biol.">
        <title>Genome architecture and evolution of a unichromosomal asexual nematode.</title>
        <authorList>
            <person name="Fradin H."/>
            <person name="Zegar C."/>
            <person name="Gutwein M."/>
            <person name="Lucas J."/>
            <person name="Kovtun M."/>
            <person name="Corcoran D."/>
            <person name="Baugh L.R."/>
            <person name="Kiontke K."/>
            <person name="Gunsalus K."/>
            <person name="Fitch D.H."/>
            <person name="Piano F."/>
        </authorList>
    </citation>
    <scope>NUCLEOTIDE SEQUENCE [LARGE SCALE GENOMIC DNA]</scope>
    <source>
        <strain evidence="12">PF1309</strain>
    </source>
</reference>
<name>A0A2A2JD02_9BILA</name>
<dbReference type="Pfam" id="PF00110">
    <property type="entry name" value="wnt"/>
    <property type="match status" value="1"/>
</dbReference>
<dbReference type="GO" id="GO:0005102">
    <property type="term" value="F:signaling receptor binding"/>
    <property type="evidence" value="ECO:0007669"/>
    <property type="project" value="InterPro"/>
</dbReference>
<evidence type="ECO:0000313" key="12">
    <source>
        <dbReference type="EMBL" id="PAV59630.1"/>
    </source>
</evidence>
<gene>
    <name evidence="12" type="ORF">WR25_08214</name>
</gene>
<keyword evidence="8" id="KW-0449">Lipoprotein</keyword>
<dbReference type="GO" id="GO:0006629">
    <property type="term" value="P:lipid metabolic process"/>
    <property type="evidence" value="ECO:0007669"/>
    <property type="project" value="InterPro"/>
</dbReference>
<dbReference type="InterPro" id="IPR018161">
    <property type="entry name" value="Wnt_CS"/>
</dbReference>
<evidence type="ECO:0000256" key="5">
    <source>
        <dbReference type="ARBA" id="ARBA00022530"/>
    </source>
</evidence>
<dbReference type="InterPro" id="IPR005817">
    <property type="entry name" value="Wnt"/>
</dbReference>
<feature type="transmembrane region" description="Helical" evidence="10">
    <location>
        <begin position="93"/>
        <end position="111"/>
    </location>
</feature>
<proteinExistence type="inferred from homology"/>
<accession>A0A2A2JD02</accession>
<comment type="similarity">
    <text evidence="2 9">Belongs to the Wnt family.</text>
</comment>
<dbReference type="Pfam" id="PF01764">
    <property type="entry name" value="Lipase_3"/>
    <property type="match status" value="1"/>
</dbReference>